<organism evidence="1 2">
    <name type="scientific">Coprinellus micaceus</name>
    <name type="common">Glistening ink-cap mushroom</name>
    <name type="synonym">Coprinus micaceus</name>
    <dbReference type="NCBI Taxonomy" id="71717"/>
    <lineage>
        <taxon>Eukaryota</taxon>
        <taxon>Fungi</taxon>
        <taxon>Dikarya</taxon>
        <taxon>Basidiomycota</taxon>
        <taxon>Agaricomycotina</taxon>
        <taxon>Agaricomycetes</taxon>
        <taxon>Agaricomycetidae</taxon>
        <taxon>Agaricales</taxon>
        <taxon>Agaricineae</taxon>
        <taxon>Psathyrellaceae</taxon>
        <taxon>Coprinellus</taxon>
    </lineage>
</organism>
<name>A0A4Y7TTY5_COPMI</name>
<reference evidence="1 2" key="1">
    <citation type="journal article" date="2019" name="Nat. Ecol. Evol.">
        <title>Megaphylogeny resolves global patterns of mushroom evolution.</title>
        <authorList>
            <person name="Varga T."/>
            <person name="Krizsan K."/>
            <person name="Foldi C."/>
            <person name="Dima B."/>
            <person name="Sanchez-Garcia M."/>
            <person name="Sanchez-Ramirez S."/>
            <person name="Szollosi G.J."/>
            <person name="Szarkandi J.G."/>
            <person name="Papp V."/>
            <person name="Albert L."/>
            <person name="Andreopoulos W."/>
            <person name="Angelini C."/>
            <person name="Antonin V."/>
            <person name="Barry K.W."/>
            <person name="Bougher N.L."/>
            <person name="Buchanan P."/>
            <person name="Buyck B."/>
            <person name="Bense V."/>
            <person name="Catcheside P."/>
            <person name="Chovatia M."/>
            <person name="Cooper J."/>
            <person name="Damon W."/>
            <person name="Desjardin D."/>
            <person name="Finy P."/>
            <person name="Geml J."/>
            <person name="Haridas S."/>
            <person name="Hughes K."/>
            <person name="Justo A."/>
            <person name="Karasinski D."/>
            <person name="Kautmanova I."/>
            <person name="Kiss B."/>
            <person name="Kocsube S."/>
            <person name="Kotiranta H."/>
            <person name="LaButti K.M."/>
            <person name="Lechner B.E."/>
            <person name="Liimatainen K."/>
            <person name="Lipzen A."/>
            <person name="Lukacs Z."/>
            <person name="Mihaltcheva S."/>
            <person name="Morgado L.N."/>
            <person name="Niskanen T."/>
            <person name="Noordeloos M.E."/>
            <person name="Ohm R.A."/>
            <person name="Ortiz-Santana B."/>
            <person name="Ovrebo C."/>
            <person name="Racz N."/>
            <person name="Riley R."/>
            <person name="Savchenko A."/>
            <person name="Shiryaev A."/>
            <person name="Soop K."/>
            <person name="Spirin V."/>
            <person name="Szebenyi C."/>
            <person name="Tomsovsky M."/>
            <person name="Tulloss R.E."/>
            <person name="Uehling J."/>
            <person name="Grigoriev I.V."/>
            <person name="Vagvolgyi C."/>
            <person name="Papp T."/>
            <person name="Martin F.M."/>
            <person name="Miettinen O."/>
            <person name="Hibbett D.S."/>
            <person name="Nagy L.G."/>
        </authorList>
    </citation>
    <scope>NUCLEOTIDE SEQUENCE [LARGE SCALE GENOMIC DNA]</scope>
    <source>
        <strain evidence="1 2">FP101781</strain>
    </source>
</reference>
<dbReference type="EMBL" id="QPFP01000004">
    <property type="protein sequence ID" value="TEB37645.1"/>
    <property type="molecule type" value="Genomic_DNA"/>
</dbReference>
<gene>
    <name evidence="1" type="ORF">FA13DRAFT_1726756</name>
</gene>
<protein>
    <submittedName>
        <fullName evidence="1">Uncharacterized protein</fullName>
    </submittedName>
</protein>
<proteinExistence type="predicted"/>
<dbReference type="AlphaFoldDB" id="A0A4Y7TTY5"/>
<keyword evidence="2" id="KW-1185">Reference proteome</keyword>
<evidence type="ECO:0000313" key="2">
    <source>
        <dbReference type="Proteomes" id="UP000298030"/>
    </source>
</evidence>
<dbReference type="STRING" id="71717.A0A4Y7TTY5"/>
<accession>A0A4Y7TTY5</accession>
<sequence length="79" mass="8606">MLPAILELLYEYTERSVQHTIVVVGAPSAQALASVASNITILKFADVEREGVRLGWADDGCSSKTPVLNMEHAPEIPVW</sequence>
<comment type="caution">
    <text evidence="1">The sequence shown here is derived from an EMBL/GenBank/DDBJ whole genome shotgun (WGS) entry which is preliminary data.</text>
</comment>
<evidence type="ECO:0000313" key="1">
    <source>
        <dbReference type="EMBL" id="TEB37645.1"/>
    </source>
</evidence>
<dbReference type="Proteomes" id="UP000298030">
    <property type="component" value="Unassembled WGS sequence"/>
</dbReference>